<keyword evidence="3" id="KW-0378">Hydrolase</keyword>
<evidence type="ECO:0000313" key="5">
    <source>
        <dbReference type="EMBL" id="CAD7232617.1"/>
    </source>
</evidence>
<evidence type="ECO:0000256" key="4">
    <source>
        <dbReference type="ARBA" id="ARBA00023098"/>
    </source>
</evidence>
<keyword evidence="2" id="KW-0808">Transferase</keyword>
<dbReference type="GO" id="GO:0004623">
    <property type="term" value="F:phospholipase A2 activity"/>
    <property type="evidence" value="ECO:0007669"/>
    <property type="project" value="TreeGrafter"/>
</dbReference>
<dbReference type="PANTHER" id="PTHR13943">
    <property type="entry name" value="HRAS-LIKE SUPPRESSOR - RELATED"/>
    <property type="match status" value="1"/>
</dbReference>
<dbReference type="GO" id="GO:0008970">
    <property type="term" value="F:phospholipase A1 activity"/>
    <property type="evidence" value="ECO:0007669"/>
    <property type="project" value="TreeGrafter"/>
</dbReference>
<proteinExistence type="inferred from homology"/>
<evidence type="ECO:0000256" key="2">
    <source>
        <dbReference type="ARBA" id="ARBA00022679"/>
    </source>
</evidence>
<dbReference type="OrthoDB" id="6331371at2759"/>
<dbReference type="Gene3D" id="3.90.1720.10">
    <property type="entry name" value="endopeptidase domain like (from Nostoc punctiforme)"/>
    <property type="match status" value="1"/>
</dbReference>
<keyword evidence="4" id="KW-0443">Lipid metabolism</keyword>
<dbReference type="GO" id="GO:0070292">
    <property type="term" value="P:N-acylphosphatidylethanolamine metabolic process"/>
    <property type="evidence" value="ECO:0007669"/>
    <property type="project" value="TreeGrafter"/>
</dbReference>
<dbReference type="GO" id="GO:0005737">
    <property type="term" value="C:cytoplasm"/>
    <property type="evidence" value="ECO:0007669"/>
    <property type="project" value="TreeGrafter"/>
</dbReference>
<dbReference type="InterPro" id="IPR007053">
    <property type="entry name" value="LRAT_dom"/>
</dbReference>
<protein>
    <submittedName>
        <fullName evidence="5">Uncharacterized protein</fullName>
    </submittedName>
</protein>
<dbReference type="EMBL" id="OB664885">
    <property type="protein sequence ID" value="CAD7232617.1"/>
    <property type="molecule type" value="Genomic_DNA"/>
</dbReference>
<name>A0A7R8WL93_9CRUS</name>
<dbReference type="Pfam" id="PF04970">
    <property type="entry name" value="LRAT"/>
    <property type="match status" value="1"/>
</dbReference>
<reference evidence="5" key="1">
    <citation type="submission" date="2020-11" db="EMBL/GenBank/DDBJ databases">
        <authorList>
            <person name="Tran Van P."/>
        </authorList>
    </citation>
    <scope>NUCLEOTIDE SEQUENCE</scope>
</reference>
<dbReference type="PANTHER" id="PTHR13943:SF77">
    <property type="entry name" value="LRAT DOMAIN-CONTAINING PROTEIN"/>
    <property type="match status" value="1"/>
</dbReference>
<dbReference type="PROSITE" id="PS51934">
    <property type="entry name" value="LRAT"/>
    <property type="match status" value="1"/>
</dbReference>
<accession>A0A7R8WL93</accession>
<dbReference type="AlphaFoldDB" id="A0A7R8WL93"/>
<evidence type="ECO:0000256" key="3">
    <source>
        <dbReference type="ARBA" id="ARBA00022801"/>
    </source>
</evidence>
<sequence length="335" mass="37444">FRALQHIVRERCEGAEFPVDEALVLAADCLNYQVKLRPLFALRGGDLFRRNLIGRLPFPEVLFQRVIQVLQTPQLLRGGIRDEAHVCACDRLTRFLQLSRISLQPLRSAPSHDPTSFRSQLLPGDRLAIQDRRLYKHHVVYIGRKQDWGYDEQNLYMSLTGEELNRWSSNELLVIHRWSEQEPGAFASAAIATCSRALDKGGIRIDPLIIATKGRRTRKHNLCEAVGVDVLLERIQEELGRGGLYSLVLNNCEHFATFLHAGRRESMQVATTAVVLGMGALIFASAPFSAMVAGTAYNALRASSSVSSPDGCECLPHGDQPLIPCGPHCRWRALQ</sequence>
<dbReference type="InterPro" id="IPR051496">
    <property type="entry name" value="H-rev107_PLA/AT"/>
</dbReference>
<comment type="similarity">
    <text evidence="1">Belongs to the H-rev107 family.</text>
</comment>
<dbReference type="GO" id="GO:0016410">
    <property type="term" value="F:N-acyltransferase activity"/>
    <property type="evidence" value="ECO:0007669"/>
    <property type="project" value="TreeGrafter"/>
</dbReference>
<gene>
    <name evidence="5" type="ORF">CTOB1V02_LOCUS10450</name>
</gene>
<evidence type="ECO:0000256" key="1">
    <source>
        <dbReference type="ARBA" id="ARBA00007824"/>
    </source>
</evidence>
<organism evidence="5">
    <name type="scientific">Cyprideis torosa</name>
    <dbReference type="NCBI Taxonomy" id="163714"/>
    <lineage>
        <taxon>Eukaryota</taxon>
        <taxon>Metazoa</taxon>
        <taxon>Ecdysozoa</taxon>
        <taxon>Arthropoda</taxon>
        <taxon>Crustacea</taxon>
        <taxon>Oligostraca</taxon>
        <taxon>Ostracoda</taxon>
        <taxon>Podocopa</taxon>
        <taxon>Podocopida</taxon>
        <taxon>Cytherocopina</taxon>
        <taxon>Cytheroidea</taxon>
        <taxon>Cytherideidae</taxon>
        <taxon>Cyprideis</taxon>
    </lineage>
</organism>
<feature type="non-terminal residue" evidence="5">
    <location>
        <position position="1"/>
    </location>
</feature>